<name>A0A7X5YM31_9CAUL</name>
<evidence type="ECO:0000259" key="1">
    <source>
        <dbReference type="PROSITE" id="PS51186"/>
    </source>
</evidence>
<dbReference type="EMBL" id="JAATJM010000002">
    <property type="protein sequence ID" value="NJC42179.1"/>
    <property type="molecule type" value="Genomic_DNA"/>
</dbReference>
<evidence type="ECO:0000313" key="2">
    <source>
        <dbReference type="EMBL" id="NJC42179.1"/>
    </source>
</evidence>
<dbReference type="InterPro" id="IPR016181">
    <property type="entry name" value="Acyl_CoA_acyltransferase"/>
</dbReference>
<evidence type="ECO:0000313" key="3">
    <source>
        <dbReference type="Proteomes" id="UP000587415"/>
    </source>
</evidence>
<protein>
    <submittedName>
        <fullName evidence="2">RimJ/RimL family protein N-acetyltransferase</fullName>
    </submittedName>
</protein>
<dbReference type="Pfam" id="PF13302">
    <property type="entry name" value="Acetyltransf_3"/>
    <property type="match status" value="1"/>
</dbReference>
<sequence length="195" mass="21954">MKIDPVVLENRWVRLEPFAPELKEDVRAAISVDEAAWSIMVSTAHGRNFDPWWDGFIDRMATGRDTPYAVRRLSDGRIVGTSSLHDLFPTHRRVELGSTFYHPDARGGVVNPASKRLLLQHAFDSGIVRVEIITDGINQRSQAAIAKLGAVREGVLRRHKITHTGRVRDTVMFSITDEDWAAVRARLDARLADYA</sequence>
<accession>A0A7X5YM31</accession>
<keyword evidence="3" id="KW-1185">Reference proteome</keyword>
<feature type="domain" description="N-acetyltransferase" evidence="1">
    <location>
        <begin position="13"/>
        <end position="178"/>
    </location>
</feature>
<dbReference type="PANTHER" id="PTHR43610:SF1">
    <property type="entry name" value="N-ACETYLTRANSFERASE DOMAIN-CONTAINING PROTEIN"/>
    <property type="match status" value="1"/>
</dbReference>
<dbReference type="Gene3D" id="3.40.630.30">
    <property type="match status" value="1"/>
</dbReference>
<dbReference type="PANTHER" id="PTHR43610">
    <property type="entry name" value="BLL6696 PROTEIN"/>
    <property type="match status" value="1"/>
</dbReference>
<gene>
    <name evidence="2" type="ORF">GGQ87_002474</name>
</gene>
<comment type="caution">
    <text evidence="2">The sequence shown here is derived from an EMBL/GenBank/DDBJ whole genome shotgun (WGS) entry which is preliminary data.</text>
</comment>
<organism evidence="2 3">
    <name type="scientific">Brevundimonas alba</name>
    <dbReference type="NCBI Taxonomy" id="74314"/>
    <lineage>
        <taxon>Bacteria</taxon>
        <taxon>Pseudomonadati</taxon>
        <taxon>Pseudomonadota</taxon>
        <taxon>Alphaproteobacteria</taxon>
        <taxon>Caulobacterales</taxon>
        <taxon>Caulobacteraceae</taxon>
        <taxon>Brevundimonas</taxon>
    </lineage>
</organism>
<keyword evidence="2" id="KW-0808">Transferase</keyword>
<proteinExistence type="predicted"/>
<dbReference type="PROSITE" id="PS51186">
    <property type="entry name" value="GNAT"/>
    <property type="match status" value="1"/>
</dbReference>
<reference evidence="2 3" key="1">
    <citation type="submission" date="2020-03" db="EMBL/GenBank/DDBJ databases">
        <title>Genomic Encyclopedia of Type Strains, Phase IV (KMG-IV): sequencing the most valuable type-strain genomes for metagenomic binning, comparative biology and taxonomic classification.</title>
        <authorList>
            <person name="Goeker M."/>
        </authorList>
    </citation>
    <scope>NUCLEOTIDE SEQUENCE [LARGE SCALE GENOMIC DNA]</scope>
    <source>
        <strain evidence="2 3">DSM 4736</strain>
    </source>
</reference>
<dbReference type="RefSeq" id="WP_168048186.1">
    <property type="nucleotide sequence ID" value="NZ_JAATJM010000002.1"/>
</dbReference>
<dbReference type="GO" id="GO:0016747">
    <property type="term" value="F:acyltransferase activity, transferring groups other than amino-acyl groups"/>
    <property type="evidence" value="ECO:0007669"/>
    <property type="project" value="InterPro"/>
</dbReference>
<dbReference type="InterPro" id="IPR000182">
    <property type="entry name" value="GNAT_dom"/>
</dbReference>
<dbReference type="Proteomes" id="UP000587415">
    <property type="component" value="Unassembled WGS sequence"/>
</dbReference>
<dbReference type="SUPFAM" id="SSF55729">
    <property type="entry name" value="Acyl-CoA N-acyltransferases (Nat)"/>
    <property type="match status" value="1"/>
</dbReference>
<dbReference type="AlphaFoldDB" id="A0A7X5YM31"/>